<evidence type="ECO:0000256" key="4">
    <source>
        <dbReference type="ARBA" id="ARBA00022801"/>
    </source>
</evidence>
<protein>
    <submittedName>
        <fullName evidence="7">Histone deacetylase family protein</fullName>
    </submittedName>
</protein>
<comment type="similarity">
    <text evidence="2">Belongs to the histone deacetylase family.</text>
</comment>
<evidence type="ECO:0000256" key="3">
    <source>
        <dbReference type="ARBA" id="ARBA00022723"/>
    </source>
</evidence>
<accession>A0ABX7JM25</accession>
<dbReference type="Gene3D" id="3.40.800.20">
    <property type="entry name" value="Histone deacetylase domain"/>
    <property type="match status" value="1"/>
</dbReference>
<keyword evidence="5" id="KW-0862">Zinc</keyword>
<evidence type="ECO:0000256" key="5">
    <source>
        <dbReference type="ARBA" id="ARBA00022833"/>
    </source>
</evidence>
<evidence type="ECO:0000259" key="6">
    <source>
        <dbReference type="Pfam" id="PF00850"/>
    </source>
</evidence>
<dbReference type="PRINTS" id="PR01270">
    <property type="entry name" value="HDASUPER"/>
</dbReference>
<dbReference type="RefSeq" id="WP_205295956.1">
    <property type="nucleotide sequence ID" value="NZ_CP070371.1"/>
</dbReference>
<dbReference type="InterPro" id="IPR000286">
    <property type="entry name" value="HDACs"/>
</dbReference>
<dbReference type="PANTHER" id="PTHR10625">
    <property type="entry name" value="HISTONE DEACETYLASE HDAC1-RELATED"/>
    <property type="match status" value="1"/>
</dbReference>
<evidence type="ECO:0000313" key="7">
    <source>
        <dbReference type="EMBL" id="QRZ14991.1"/>
    </source>
</evidence>
<evidence type="ECO:0000256" key="2">
    <source>
        <dbReference type="ARBA" id="ARBA00005947"/>
    </source>
</evidence>
<dbReference type="InterPro" id="IPR037138">
    <property type="entry name" value="His_deacetylse_dom_sf"/>
</dbReference>
<organism evidence="7 8">
    <name type="scientific">Paracoccus methylovorus</name>
    <dbReference type="NCBI Taxonomy" id="2812658"/>
    <lineage>
        <taxon>Bacteria</taxon>
        <taxon>Pseudomonadati</taxon>
        <taxon>Pseudomonadota</taxon>
        <taxon>Alphaproteobacteria</taxon>
        <taxon>Rhodobacterales</taxon>
        <taxon>Paracoccaceae</taxon>
        <taxon>Paracoccus</taxon>
    </lineage>
</organism>
<proteinExistence type="inferred from homology"/>
<keyword evidence="8" id="KW-1185">Reference proteome</keyword>
<dbReference type="PANTHER" id="PTHR10625:SF17">
    <property type="entry name" value="HISTONE DEACETYLASE 8"/>
    <property type="match status" value="1"/>
</dbReference>
<comment type="cofactor">
    <cofactor evidence="1">
        <name>Zn(2+)</name>
        <dbReference type="ChEBI" id="CHEBI:29105"/>
    </cofactor>
</comment>
<evidence type="ECO:0000313" key="8">
    <source>
        <dbReference type="Proteomes" id="UP000663629"/>
    </source>
</evidence>
<dbReference type="CDD" id="cd10001">
    <property type="entry name" value="HDAC_classII_APAH"/>
    <property type="match status" value="1"/>
</dbReference>
<feature type="domain" description="Histone deacetylase" evidence="6">
    <location>
        <begin position="28"/>
        <end position="336"/>
    </location>
</feature>
<dbReference type="Proteomes" id="UP000663629">
    <property type="component" value="Chromosome 2"/>
</dbReference>
<reference evidence="7 8" key="1">
    <citation type="submission" date="2021-02" db="EMBL/GenBank/DDBJ databases">
        <title>Paracoccus methylovroum sp.nov., a new methanol and methylamine utilizing methylotrophic denitrifer.</title>
        <authorList>
            <person name="Timsy T."/>
            <person name="Behrendt U."/>
            <person name="Ulrich A."/>
            <person name="Spanner T."/>
            <person name="Foesel B.U."/>
            <person name="Horn M.A."/>
            <person name="Kolb S."/>
        </authorList>
    </citation>
    <scope>NUCLEOTIDE SEQUENCE [LARGE SCALE GENOMIC DNA]</scope>
    <source>
        <strain evidence="7 8">H4-D09</strain>
    </source>
</reference>
<dbReference type="EMBL" id="CP070371">
    <property type="protein sequence ID" value="QRZ14991.1"/>
    <property type="molecule type" value="Genomic_DNA"/>
</dbReference>
<sequence>MKTIFSELHSLQSVETEFYRGKWVDAFEIPRRAELVLAQIERAGLGPVVAPDSFDLAPVLAVHDRDFVRFLETAWQAWSAEVGPIPAYPNIWPPRRSRMIPTRRPGAELGRYAVDMSSPVLEGTWAAARAAVDCALTGARLIDAGEGAAFALCRPPGHHAGRDYFGGYCFLNNAAIAAQYFRDSGARRVAVLDIDYHHGNGTQDIFYDRADVLTVSIHGDPVQEYPYYIGFADETGEGAGAGCNLNLPLPWGADFTAWSAELGKGLERIAAFAPDRLVVSLGVDTFEEDPISHFRLRSADYPQIGRRIGELGLPTLFVMEGGYAIEAIGVNAVAVLSGFESAGAGLPRHLNR</sequence>
<keyword evidence="3" id="KW-0479">Metal-binding</keyword>
<dbReference type="SUPFAM" id="SSF52768">
    <property type="entry name" value="Arginase/deacetylase"/>
    <property type="match status" value="1"/>
</dbReference>
<gene>
    <name evidence="7" type="ORF">JWJ88_18795</name>
</gene>
<keyword evidence="4" id="KW-0378">Hydrolase</keyword>
<name>A0ABX7JM25_9RHOB</name>
<evidence type="ECO:0000256" key="1">
    <source>
        <dbReference type="ARBA" id="ARBA00001947"/>
    </source>
</evidence>
<dbReference type="Pfam" id="PF00850">
    <property type="entry name" value="Hist_deacetyl"/>
    <property type="match status" value="1"/>
</dbReference>
<dbReference type="InterPro" id="IPR023801">
    <property type="entry name" value="His_deacetylse_dom"/>
</dbReference>
<dbReference type="InterPro" id="IPR023696">
    <property type="entry name" value="Ureohydrolase_dom_sf"/>
</dbReference>